<dbReference type="GO" id="GO:0006412">
    <property type="term" value="P:translation"/>
    <property type="evidence" value="ECO:0007669"/>
    <property type="project" value="TreeGrafter"/>
</dbReference>
<dbReference type="RefSeq" id="XP_012413444.2">
    <property type="nucleotide sequence ID" value="XM_012557990.2"/>
</dbReference>
<dbReference type="GeneID" id="101345913"/>
<feature type="compositionally biased region" description="Basic and acidic residues" evidence="1">
    <location>
        <begin position="1"/>
        <end position="16"/>
    </location>
</feature>
<dbReference type="InterPro" id="IPR044884">
    <property type="entry name" value="Ribosomal_mL55_sf"/>
</dbReference>
<name>A0A2Y9FZR3_TRIMA</name>
<dbReference type="AlphaFoldDB" id="A0A2Y9FZR3"/>
<evidence type="ECO:0000313" key="3">
    <source>
        <dbReference type="RefSeq" id="XP_012413444.2"/>
    </source>
</evidence>
<dbReference type="FunCoup" id="A0A2Y9FZR3">
    <property type="interactions" value="1367"/>
</dbReference>
<dbReference type="InterPro" id="IPR018615">
    <property type="entry name" value="Ribosomal_mL55"/>
</dbReference>
<dbReference type="KEGG" id="tmu:101345913"/>
<dbReference type="GO" id="GO:0005762">
    <property type="term" value="C:mitochondrial large ribosomal subunit"/>
    <property type="evidence" value="ECO:0007669"/>
    <property type="project" value="InterPro"/>
</dbReference>
<dbReference type="Proteomes" id="UP000248480">
    <property type="component" value="Unplaced"/>
</dbReference>
<dbReference type="Pfam" id="PF09776">
    <property type="entry name" value="Mitoc_L55"/>
    <property type="match status" value="1"/>
</dbReference>
<dbReference type="InParanoid" id="A0A2Y9FZR3"/>
<sequence>MPRTSDTRRPSPSDRRQCRRGPAAVTSTQRDAAPRVTSRALLPGYPVLWLCCDPVSGFGPVPSCPARQVGVWTAGPRGPFRGDSDSRRSHTRAKDCLHVPRGLQGGMAAVGSLSGLLRRGLVQRAASWSCRLHTSHGLADCHRASFTRLYRQAYARLYPVLLVKQDGATIHIRYREPRRMLAMPVDLDCLSPEERRARFRKREAKFREKKEEPELKDNFDMERYKRFWTKK</sequence>
<dbReference type="Gene3D" id="6.20.130.20">
    <property type="entry name" value="Mitochondrial ribosomal protein L55"/>
    <property type="match status" value="1"/>
</dbReference>
<organism evidence="2 3">
    <name type="scientific">Trichechus manatus latirostris</name>
    <name type="common">Florida manatee</name>
    <dbReference type="NCBI Taxonomy" id="127582"/>
    <lineage>
        <taxon>Eukaryota</taxon>
        <taxon>Metazoa</taxon>
        <taxon>Chordata</taxon>
        <taxon>Craniata</taxon>
        <taxon>Vertebrata</taxon>
        <taxon>Euteleostomi</taxon>
        <taxon>Mammalia</taxon>
        <taxon>Eutheria</taxon>
        <taxon>Afrotheria</taxon>
        <taxon>Sirenia</taxon>
        <taxon>Trichechidae</taxon>
        <taxon>Trichechus</taxon>
    </lineage>
</organism>
<dbReference type="GO" id="GO:0003735">
    <property type="term" value="F:structural constituent of ribosome"/>
    <property type="evidence" value="ECO:0007669"/>
    <property type="project" value="InterPro"/>
</dbReference>
<reference evidence="3" key="1">
    <citation type="submission" date="2025-08" db="UniProtKB">
        <authorList>
            <consortium name="RefSeq"/>
        </authorList>
    </citation>
    <scope>IDENTIFICATION</scope>
</reference>
<proteinExistence type="predicted"/>
<dbReference type="PANTHER" id="PTHR34095">
    <property type="entry name" value="39S RIBOSOMAL PROTEIN L55, MITOCHONDRIAL"/>
    <property type="match status" value="1"/>
</dbReference>
<keyword evidence="2" id="KW-1185">Reference proteome</keyword>
<evidence type="ECO:0000313" key="2">
    <source>
        <dbReference type="Proteomes" id="UP000248480"/>
    </source>
</evidence>
<dbReference type="STRING" id="127582.A0A2Y9FZR3"/>
<gene>
    <name evidence="3" type="primary">MRPL55</name>
</gene>
<feature type="region of interest" description="Disordered" evidence="1">
    <location>
        <begin position="1"/>
        <end position="32"/>
    </location>
</feature>
<dbReference type="PANTHER" id="PTHR34095:SF1">
    <property type="entry name" value="LARGE RIBOSOMAL SUBUNIT PROTEIN ML55"/>
    <property type="match status" value="1"/>
</dbReference>
<evidence type="ECO:0000256" key="1">
    <source>
        <dbReference type="SAM" id="MobiDB-lite"/>
    </source>
</evidence>
<protein>
    <submittedName>
        <fullName evidence="3">Large ribosomal subunit protein mL55</fullName>
    </submittedName>
</protein>
<dbReference type="CTD" id="128308"/>
<accession>A0A2Y9FZR3</accession>